<evidence type="ECO:0000313" key="1">
    <source>
        <dbReference type="EMBL" id="GGA74136.1"/>
    </source>
</evidence>
<protein>
    <recommendedName>
        <fullName evidence="3">DUF4262 domain-containing protein</fullName>
    </recommendedName>
</protein>
<accession>A0A916RWJ0</accession>
<evidence type="ECO:0000313" key="2">
    <source>
        <dbReference type="Proteomes" id="UP000648801"/>
    </source>
</evidence>
<dbReference type="AlphaFoldDB" id="A0A916RWJ0"/>
<proteinExistence type="predicted"/>
<organism evidence="1 2">
    <name type="scientific">Edaphobacter acidisoli</name>
    <dbReference type="NCBI Taxonomy" id="2040573"/>
    <lineage>
        <taxon>Bacteria</taxon>
        <taxon>Pseudomonadati</taxon>
        <taxon>Acidobacteriota</taxon>
        <taxon>Terriglobia</taxon>
        <taxon>Terriglobales</taxon>
        <taxon>Acidobacteriaceae</taxon>
        <taxon>Edaphobacter</taxon>
    </lineage>
</organism>
<dbReference type="Pfam" id="PF14081">
    <property type="entry name" value="DUF4262"/>
    <property type="match status" value="1"/>
</dbReference>
<dbReference type="InterPro" id="IPR025358">
    <property type="entry name" value="DUF4262"/>
</dbReference>
<comment type="caution">
    <text evidence="1">The sequence shown here is derived from an EMBL/GenBank/DDBJ whole genome shotgun (WGS) entry which is preliminary data.</text>
</comment>
<keyword evidence="2" id="KW-1185">Reference proteome</keyword>
<sequence>MNTRRVTNRLAELSALHHKFESFEDTLRHIREFGVGIISVAEDDRALGWTYSTGLYDTYGQPEIIVTGFPPNLAKFIINEMGRRYAKGIAAQEDIPTRDLIGNDLSCIFKPVDKVWVNRLMLRTLWFYGSDNFPSLQCICPDFEGLFPWEEGFDERWKSRQALLYPGAPRGKAETQLWNVSGSERSVQ</sequence>
<dbReference type="EMBL" id="BMJB01000002">
    <property type="protein sequence ID" value="GGA74136.1"/>
    <property type="molecule type" value="Genomic_DNA"/>
</dbReference>
<evidence type="ECO:0008006" key="3">
    <source>
        <dbReference type="Google" id="ProtNLM"/>
    </source>
</evidence>
<reference evidence="1" key="2">
    <citation type="submission" date="2020-09" db="EMBL/GenBank/DDBJ databases">
        <authorList>
            <person name="Sun Q."/>
            <person name="Zhou Y."/>
        </authorList>
    </citation>
    <scope>NUCLEOTIDE SEQUENCE</scope>
    <source>
        <strain evidence="1">CGMCC 1.15447</strain>
    </source>
</reference>
<reference evidence="1" key="1">
    <citation type="journal article" date="2014" name="Int. J. Syst. Evol. Microbiol.">
        <title>Complete genome sequence of Corynebacterium casei LMG S-19264T (=DSM 44701T), isolated from a smear-ripened cheese.</title>
        <authorList>
            <consortium name="US DOE Joint Genome Institute (JGI-PGF)"/>
            <person name="Walter F."/>
            <person name="Albersmeier A."/>
            <person name="Kalinowski J."/>
            <person name="Ruckert C."/>
        </authorList>
    </citation>
    <scope>NUCLEOTIDE SEQUENCE</scope>
    <source>
        <strain evidence="1">CGMCC 1.15447</strain>
    </source>
</reference>
<gene>
    <name evidence="1" type="ORF">GCM10011507_26870</name>
</gene>
<dbReference type="Proteomes" id="UP000648801">
    <property type="component" value="Unassembled WGS sequence"/>
</dbReference>
<name>A0A916RWJ0_9BACT</name>